<organism evidence="2 3">
    <name type="scientific">Laccaria amethystina LaAM-08-1</name>
    <dbReference type="NCBI Taxonomy" id="1095629"/>
    <lineage>
        <taxon>Eukaryota</taxon>
        <taxon>Fungi</taxon>
        <taxon>Dikarya</taxon>
        <taxon>Basidiomycota</taxon>
        <taxon>Agaricomycotina</taxon>
        <taxon>Agaricomycetes</taxon>
        <taxon>Agaricomycetidae</taxon>
        <taxon>Agaricales</taxon>
        <taxon>Agaricineae</taxon>
        <taxon>Hydnangiaceae</taxon>
        <taxon>Laccaria</taxon>
    </lineage>
</organism>
<gene>
    <name evidence="2" type="ORF">K443DRAFT_92217</name>
</gene>
<reference evidence="2 3" key="1">
    <citation type="submission" date="2014-04" db="EMBL/GenBank/DDBJ databases">
        <authorList>
            <consortium name="DOE Joint Genome Institute"/>
            <person name="Kuo A."/>
            <person name="Kohler A."/>
            <person name="Nagy L.G."/>
            <person name="Floudas D."/>
            <person name="Copeland A."/>
            <person name="Barry K.W."/>
            <person name="Cichocki N."/>
            <person name="Veneault-Fourrey C."/>
            <person name="LaButti K."/>
            <person name="Lindquist E.A."/>
            <person name="Lipzen A."/>
            <person name="Lundell T."/>
            <person name="Morin E."/>
            <person name="Murat C."/>
            <person name="Sun H."/>
            <person name="Tunlid A."/>
            <person name="Henrissat B."/>
            <person name="Grigoriev I.V."/>
            <person name="Hibbett D.S."/>
            <person name="Martin F."/>
            <person name="Nordberg H.P."/>
            <person name="Cantor M.N."/>
            <person name="Hua S.X."/>
        </authorList>
    </citation>
    <scope>NUCLEOTIDE SEQUENCE [LARGE SCALE GENOMIC DNA]</scope>
    <source>
        <strain evidence="2 3">LaAM-08-1</strain>
    </source>
</reference>
<feature type="non-terminal residue" evidence="2">
    <location>
        <position position="187"/>
    </location>
</feature>
<name>A0A0C9YA09_9AGAR</name>
<keyword evidence="3" id="KW-1185">Reference proteome</keyword>
<feature type="region of interest" description="Disordered" evidence="1">
    <location>
        <begin position="1"/>
        <end position="45"/>
    </location>
</feature>
<evidence type="ECO:0000313" key="3">
    <source>
        <dbReference type="Proteomes" id="UP000054477"/>
    </source>
</evidence>
<feature type="compositionally biased region" description="Basic and acidic residues" evidence="1">
    <location>
        <begin position="14"/>
        <end position="29"/>
    </location>
</feature>
<protein>
    <submittedName>
        <fullName evidence="2">Uncharacterized protein</fullName>
    </submittedName>
</protein>
<dbReference type="EMBL" id="KN838565">
    <property type="protein sequence ID" value="KIK04873.1"/>
    <property type="molecule type" value="Genomic_DNA"/>
</dbReference>
<dbReference type="Proteomes" id="UP000054477">
    <property type="component" value="Unassembled WGS sequence"/>
</dbReference>
<accession>A0A0C9YA09</accession>
<evidence type="ECO:0000313" key="2">
    <source>
        <dbReference type="EMBL" id="KIK04873.1"/>
    </source>
</evidence>
<dbReference type="HOGENOM" id="CLU_119163_0_1_1"/>
<sequence>MATPPAREVPNHNAHVENKHADEIDKASEEPAPTPVCVISEDTPETDTDYAAEIPTEELTNDSTNIFTRATKPFNQARIEEIQRLVTIGDDLTDHERSQVQSLISEFADVFALSVSEVKQVDGAVHRLNIDPNTKFSTKVHQKPLTPPQRRYLYEKLQTMLDADVIEPCEPGQVKCVSPTTLAQKTH</sequence>
<evidence type="ECO:0000256" key="1">
    <source>
        <dbReference type="SAM" id="MobiDB-lite"/>
    </source>
</evidence>
<dbReference type="OrthoDB" id="2678560at2759"/>
<reference evidence="3" key="2">
    <citation type="submission" date="2015-01" db="EMBL/GenBank/DDBJ databases">
        <title>Evolutionary Origins and Diversification of the Mycorrhizal Mutualists.</title>
        <authorList>
            <consortium name="DOE Joint Genome Institute"/>
            <consortium name="Mycorrhizal Genomics Consortium"/>
            <person name="Kohler A."/>
            <person name="Kuo A."/>
            <person name="Nagy L.G."/>
            <person name="Floudas D."/>
            <person name="Copeland A."/>
            <person name="Barry K.W."/>
            <person name="Cichocki N."/>
            <person name="Veneault-Fourrey C."/>
            <person name="LaButti K."/>
            <person name="Lindquist E.A."/>
            <person name="Lipzen A."/>
            <person name="Lundell T."/>
            <person name="Morin E."/>
            <person name="Murat C."/>
            <person name="Riley R."/>
            <person name="Ohm R."/>
            <person name="Sun H."/>
            <person name="Tunlid A."/>
            <person name="Henrissat B."/>
            <person name="Grigoriev I.V."/>
            <person name="Hibbett D.S."/>
            <person name="Martin F."/>
        </authorList>
    </citation>
    <scope>NUCLEOTIDE SEQUENCE [LARGE SCALE GENOMIC DNA]</scope>
    <source>
        <strain evidence="3">LaAM-08-1</strain>
    </source>
</reference>
<dbReference type="AlphaFoldDB" id="A0A0C9YA09"/>
<proteinExistence type="predicted"/>